<gene>
    <name evidence="2" type="ORF">X798_01279</name>
</gene>
<reference evidence="2 3" key="1">
    <citation type="submission" date="2015-12" db="EMBL/GenBank/DDBJ databases">
        <title>Draft genome of the nematode, Onchocerca flexuosa.</title>
        <authorList>
            <person name="Mitreva M."/>
        </authorList>
    </citation>
    <scope>NUCLEOTIDE SEQUENCE [LARGE SCALE GENOMIC DNA]</scope>
    <source>
        <strain evidence="2">Red Deer</strain>
    </source>
</reference>
<feature type="region of interest" description="Disordered" evidence="1">
    <location>
        <begin position="1"/>
        <end position="62"/>
    </location>
</feature>
<evidence type="ECO:0000256" key="1">
    <source>
        <dbReference type="SAM" id="MobiDB-lite"/>
    </source>
</evidence>
<evidence type="ECO:0000313" key="3">
    <source>
        <dbReference type="Proteomes" id="UP000242913"/>
    </source>
</evidence>
<dbReference type="Proteomes" id="UP000242913">
    <property type="component" value="Unassembled WGS sequence"/>
</dbReference>
<feature type="region of interest" description="Disordered" evidence="1">
    <location>
        <begin position="77"/>
        <end position="231"/>
    </location>
</feature>
<evidence type="ECO:0000313" key="2">
    <source>
        <dbReference type="EMBL" id="OZC11422.1"/>
    </source>
</evidence>
<accession>A0A238C1R4</accession>
<feature type="compositionally biased region" description="Basic and acidic residues" evidence="1">
    <location>
        <begin position="177"/>
        <end position="204"/>
    </location>
</feature>
<name>A0A238C1R4_9BILA</name>
<proteinExistence type="predicted"/>
<feature type="compositionally biased region" description="Polar residues" evidence="1">
    <location>
        <begin position="77"/>
        <end position="91"/>
    </location>
</feature>
<protein>
    <submittedName>
        <fullName evidence="2">Uncharacterized protein</fullName>
    </submittedName>
</protein>
<sequence>VINDTVTKSNNNGRSSILSASDTNDKSHNNKDGIIEKQQPIVSKSAKAKVNARKGKESLKESITVAPETDLLSVITTKMNTATTQSSNHPKQLTAKHRMPSEQSKVEHKGDSDVTLFDMPSNKSNDESMKQDDNSERVTEQDSISSMKNEESDVRRESESTIADVTTTKGTESAQNELKRKSESLQSEKEESQTDDSVKERTDDNSDFEVDNNQSETSTIDMDDLSANETDEDIKRQYSDDISVAFWEATTTKKEMPVVEEPVPITKESKVEMKNVIATNQDKAMR</sequence>
<feature type="compositionally biased region" description="Basic and acidic residues" evidence="1">
    <location>
        <begin position="124"/>
        <end position="140"/>
    </location>
</feature>
<feature type="compositionally biased region" description="Polar residues" evidence="1">
    <location>
        <begin position="1"/>
        <end position="22"/>
    </location>
</feature>
<feature type="compositionally biased region" description="Polar residues" evidence="1">
    <location>
        <begin position="160"/>
        <end position="176"/>
    </location>
</feature>
<feature type="compositionally biased region" description="Acidic residues" evidence="1">
    <location>
        <begin position="221"/>
        <end position="231"/>
    </location>
</feature>
<feature type="non-terminal residue" evidence="2">
    <location>
        <position position="1"/>
    </location>
</feature>
<dbReference type="EMBL" id="KZ269980">
    <property type="protein sequence ID" value="OZC11422.1"/>
    <property type="molecule type" value="Genomic_DNA"/>
</dbReference>
<organism evidence="2 3">
    <name type="scientific">Onchocerca flexuosa</name>
    <dbReference type="NCBI Taxonomy" id="387005"/>
    <lineage>
        <taxon>Eukaryota</taxon>
        <taxon>Metazoa</taxon>
        <taxon>Ecdysozoa</taxon>
        <taxon>Nematoda</taxon>
        <taxon>Chromadorea</taxon>
        <taxon>Rhabditida</taxon>
        <taxon>Spirurina</taxon>
        <taxon>Spiruromorpha</taxon>
        <taxon>Filarioidea</taxon>
        <taxon>Onchocercidae</taxon>
        <taxon>Onchocerca</taxon>
    </lineage>
</organism>
<dbReference type="OrthoDB" id="10413979at2759"/>
<feature type="compositionally biased region" description="Basic and acidic residues" evidence="1">
    <location>
        <begin position="148"/>
        <end position="159"/>
    </location>
</feature>
<feature type="compositionally biased region" description="Polar residues" evidence="1">
    <location>
        <begin position="211"/>
        <end position="220"/>
    </location>
</feature>
<keyword evidence="3" id="KW-1185">Reference proteome</keyword>
<feature type="compositionally biased region" description="Basic and acidic residues" evidence="1">
    <location>
        <begin position="23"/>
        <end position="35"/>
    </location>
</feature>
<dbReference type="AlphaFoldDB" id="A0A238C1R4"/>